<dbReference type="GO" id="GO:0003824">
    <property type="term" value="F:catalytic activity"/>
    <property type="evidence" value="ECO:0007669"/>
    <property type="project" value="UniProtKB-KW"/>
</dbReference>
<keyword evidence="1" id="KW-0511">Multifunctional enzyme</keyword>
<dbReference type="PANTHER" id="PTHR37984">
    <property type="entry name" value="PROTEIN CBG26694"/>
    <property type="match status" value="1"/>
</dbReference>
<dbReference type="InterPro" id="IPR050951">
    <property type="entry name" value="Retrovirus_Pol_polyprotein"/>
</dbReference>
<dbReference type="SUPFAM" id="SSF56672">
    <property type="entry name" value="DNA/RNA polymerases"/>
    <property type="match status" value="1"/>
</dbReference>
<dbReference type="InterPro" id="IPR041577">
    <property type="entry name" value="RT_RNaseH_2"/>
</dbReference>
<name>A0A5J4NYD9_9TREM</name>
<dbReference type="PANTHER" id="PTHR37984:SF5">
    <property type="entry name" value="PROTEIN NYNRIN-LIKE"/>
    <property type="match status" value="1"/>
</dbReference>
<evidence type="ECO:0000256" key="1">
    <source>
        <dbReference type="ARBA" id="ARBA00023268"/>
    </source>
</evidence>
<sequence length="115" mass="12941">MCTYRIPLNNLLPCSFKWNWTPEHQIAFESIQSILSSSLVLTQCDRSLDIIVATDASEYEIAAVILYWFQDGSQKVIGNAFMSVTPAEQHYSQFGGGKSNSLNFRAKKISQNGSW</sequence>
<keyword evidence="4" id="KW-1185">Reference proteome</keyword>
<dbReference type="Proteomes" id="UP000324629">
    <property type="component" value="Unassembled WGS sequence"/>
</dbReference>
<organism evidence="3 4">
    <name type="scientific">Paragonimus westermani</name>
    <dbReference type="NCBI Taxonomy" id="34504"/>
    <lineage>
        <taxon>Eukaryota</taxon>
        <taxon>Metazoa</taxon>
        <taxon>Spiralia</taxon>
        <taxon>Lophotrochozoa</taxon>
        <taxon>Platyhelminthes</taxon>
        <taxon>Trematoda</taxon>
        <taxon>Digenea</taxon>
        <taxon>Plagiorchiida</taxon>
        <taxon>Troglotremata</taxon>
        <taxon>Troglotrematidae</taxon>
        <taxon>Paragonimus</taxon>
    </lineage>
</organism>
<gene>
    <name evidence="3" type="ORF">DEA37_0008599</name>
</gene>
<evidence type="ECO:0000313" key="4">
    <source>
        <dbReference type="Proteomes" id="UP000324629"/>
    </source>
</evidence>
<dbReference type="InterPro" id="IPR043502">
    <property type="entry name" value="DNA/RNA_pol_sf"/>
</dbReference>
<reference evidence="3 4" key="1">
    <citation type="journal article" date="2019" name="Gigascience">
        <title>Whole-genome sequence of the oriental lung fluke Paragonimus westermani.</title>
        <authorList>
            <person name="Oey H."/>
            <person name="Zakrzewski M."/>
            <person name="Narain K."/>
            <person name="Devi K.R."/>
            <person name="Agatsuma T."/>
            <person name="Nawaratna S."/>
            <person name="Gobert G.N."/>
            <person name="Jones M.K."/>
            <person name="Ragan M.A."/>
            <person name="McManus D.P."/>
            <person name="Krause L."/>
        </authorList>
    </citation>
    <scope>NUCLEOTIDE SEQUENCE [LARGE SCALE GENOMIC DNA]</scope>
    <source>
        <strain evidence="3 4">IND2009</strain>
    </source>
</reference>
<evidence type="ECO:0000259" key="2">
    <source>
        <dbReference type="Pfam" id="PF17919"/>
    </source>
</evidence>
<proteinExistence type="predicted"/>
<accession>A0A5J4NYD9</accession>
<dbReference type="EMBL" id="QNGE01000507">
    <property type="protein sequence ID" value="KAA3680200.1"/>
    <property type="molecule type" value="Genomic_DNA"/>
</dbReference>
<protein>
    <recommendedName>
        <fullName evidence="2">Reverse transcriptase/retrotransposon-derived protein RNase H-like domain-containing protein</fullName>
    </recommendedName>
</protein>
<comment type="caution">
    <text evidence="3">The sequence shown here is derived from an EMBL/GenBank/DDBJ whole genome shotgun (WGS) entry which is preliminary data.</text>
</comment>
<feature type="domain" description="Reverse transcriptase/retrotransposon-derived protein RNase H-like" evidence="2">
    <location>
        <begin position="20"/>
        <end position="93"/>
    </location>
</feature>
<dbReference type="AlphaFoldDB" id="A0A5J4NYD9"/>
<evidence type="ECO:0000313" key="3">
    <source>
        <dbReference type="EMBL" id="KAA3680200.1"/>
    </source>
</evidence>
<dbReference type="Pfam" id="PF17919">
    <property type="entry name" value="RT_RNaseH_2"/>
    <property type="match status" value="1"/>
</dbReference>